<gene>
    <name evidence="8" type="ORF">GCM10022277_14300</name>
</gene>
<evidence type="ECO:0000256" key="6">
    <source>
        <dbReference type="RuleBase" id="RU003915"/>
    </source>
</evidence>
<comment type="caution">
    <text evidence="8">The sequence shown here is derived from an EMBL/GenBank/DDBJ whole genome shotgun (WGS) entry which is preliminary data.</text>
</comment>
<dbReference type="SUPFAM" id="SSF54534">
    <property type="entry name" value="FKBP-like"/>
    <property type="match status" value="1"/>
</dbReference>
<accession>A0ABP7MBZ4</accession>
<keyword evidence="4 5" id="KW-0413">Isomerase</keyword>
<organism evidence="8 9">
    <name type="scientific">Litoribacillus peritrichatus</name>
    <dbReference type="NCBI Taxonomy" id="718191"/>
    <lineage>
        <taxon>Bacteria</taxon>
        <taxon>Pseudomonadati</taxon>
        <taxon>Pseudomonadota</taxon>
        <taxon>Gammaproteobacteria</taxon>
        <taxon>Oceanospirillales</taxon>
        <taxon>Oceanospirillaceae</taxon>
        <taxon>Litoribacillus</taxon>
    </lineage>
</organism>
<dbReference type="Proteomes" id="UP001501565">
    <property type="component" value="Unassembled WGS sequence"/>
</dbReference>
<keyword evidence="3 5" id="KW-0697">Rotamase</keyword>
<proteinExistence type="inferred from homology"/>
<dbReference type="PANTHER" id="PTHR43811">
    <property type="entry name" value="FKBP-TYPE PEPTIDYL-PROLYL CIS-TRANS ISOMERASE FKPA"/>
    <property type="match status" value="1"/>
</dbReference>
<reference evidence="9" key="1">
    <citation type="journal article" date="2019" name="Int. J. Syst. Evol. Microbiol.">
        <title>The Global Catalogue of Microorganisms (GCM) 10K type strain sequencing project: providing services to taxonomists for standard genome sequencing and annotation.</title>
        <authorList>
            <consortium name="The Broad Institute Genomics Platform"/>
            <consortium name="The Broad Institute Genome Sequencing Center for Infectious Disease"/>
            <person name="Wu L."/>
            <person name="Ma J."/>
        </authorList>
    </citation>
    <scope>NUCLEOTIDE SEQUENCE [LARGE SCALE GENOMIC DNA]</scope>
    <source>
        <strain evidence="9">JCM 17551</strain>
    </source>
</reference>
<comment type="catalytic activity">
    <reaction evidence="1 5 6">
        <text>[protein]-peptidylproline (omega=180) = [protein]-peptidylproline (omega=0)</text>
        <dbReference type="Rhea" id="RHEA:16237"/>
        <dbReference type="Rhea" id="RHEA-COMP:10747"/>
        <dbReference type="Rhea" id="RHEA-COMP:10748"/>
        <dbReference type="ChEBI" id="CHEBI:83833"/>
        <dbReference type="ChEBI" id="CHEBI:83834"/>
        <dbReference type="EC" id="5.2.1.8"/>
    </reaction>
</comment>
<evidence type="ECO:0000256" key="5">
    <source>
        <dbReference type="PROSITE-ProRule" id="PRU00277"/>
    </source>
</evidence>
<dbReference type="InterPro" id="IPR036944">
    <property type="entry name" value="PPIase_FKBP_N_sf"/>
</dbReference>
<evidence type="ECO:0000256" key="3">
    <source>
        <dbReference type="ARBA" id="ARBA00023110"/>
    </source>
</evidence>
<evidence type="ECO:0000256" key="4">
    <source>
        <dbReference type="ARBA" id="ARBA00023235"/>
    </source>
</evidence>
<dbReference type="NCBIfam" id="NF008602">
    <property type="entry name" value="PRK11570.1"/>
    <property type="match status" value="1"/>
</dbReference>
<evidence type="ECO:0000313" key="8">
    <source>
        <dbReference type="EMBL" id="GAA3919915.1"/>
    </source>
</evidence>
<dbReference type="Pfam" id="PF00254">
    <property type="entry name" value="FKBP_C"/>
    <property type="match status" value="1"/>
</dbReference>
<keyword evidence="9" id="KW-1185">Reference proteome</keyword>
<dbReference type="RefSeq" id="WP_344796943.1">
    <property type="nucleotide sequence ID" value="NZ_BAABBN010000004.1"/>
</dbReference>
<evidence type="ECO:0000256" key="2">
    <source>
        <dbReference type="ARBA" id="ARBA00006577"/>
    </source>
</evidence>
<dbReference type="Gene3D" id="1.10.287.460">
    <property type="entry name" value="Peptidyl-prolyl cis-trans isomerase, FKBP-type, N-terminal domain"/>
    <property type="match status" value="1"/>
</dbReference>
<dbReference type="InterPro" id="IPR001179">
    <property type="entry name" value="PPIase_FKBP_dom"/>
</dbReference>
<dbReference type="PROSITE" id="PS50059">
    <property type="entry name" value="FKBP_PPIASE"/>
    <property type="match status" value="1"/>
</dbReference>
<dbReference type="InterPro" id="IPR046357">
    <property type="entry name" value="PPIase_dom_sf"/>
</dbReference>
<dbReference type="EC" id="5.2.1.8" evidence="6"/>
<evidence type="ECO:0000313" key="9">
    <source>
        <dbReference type="Proteomes" id="UP001501565"/>
    </source>
</evidence>
<protein>
    <recommendedName>
        <fullName evidence="6">Peptidyl-prolyl cis-trans isomerase</fullName>
        <ecNumber evidence="6">5.2.1.8</ecNumber>
    </recommendedName>
</protein>
<feature type="domain" description="PPIase FKBP-type" evidence="7">
    <location>
        <begin position="123"/>
        <end position="209"/>
    </location>
</feature>
<name>A0ABP7MBZ4_9GAMM</name>
<dbReference type="Gene3D" id="3.10.50.40">
    <property type="match status" value="1"/>
</dbReference>
<dbReference type="InterPro" id="IPR000774">
    <property type="entry name" value="PPIase_FKBP_N"/>
</dbReference>
<dbReference type="Pfam" id="PF01346">
    <property type="entry name" value="FKBP_N"/>
    <property type="match status" value="1"/>
</dbReference>
<sequence>MSRTTKDALNTSHEKVSYGIGRQMGTQLKGNDFKGINIELVLAGLADAYEGIEDLVGMEEMSKAYTEIQAQIQAEVAKESEANIALANEFLAKNAEREGVKVTESGLQFEVLVEGKGEIPEATSTVKTHYHGTFIDGRMFDSSVERGEPATFPVNGVIRGWTEALTMMPVGSKWKLFIPSELAYGSQGASGSIPPNTALVFEVELLEIV</sequence>
<evidence type="ECO:0000259" key="7">
    <source>
        <dbReference type="PROSITE" id="PS50059"/>
    </source>
</evidence>
<dbReference type="GO" id="GO:0016853">
    <property type="term" value="F:isomerase activity"/>
    <property type="evidence" value="ECO:0007669"/>
    <property type="project" value="UniProtKB-KW"/>
</dbReference>
<dbReference type="EMBL" id="BAABBN010000004">
    <property type="protein sequence ID" value="GAA3919915.1"/>
    <property type="molecule type" value="Genomic_DNA"/>
</dbReference>
<evidence type="ECO:0000256" key="1">
    <source>
        <dbReference type="ARBA" id="ARBA00000971"/>
    </source>
</evidence>
<comment type="similarity">
    <text evidence="2 6">Belongs to the FKBP-type PPIase family.</text>
</comment>
<dbReference type="PANTHER" id="PTHR43811:SF23">
    <property type="entry name" value="FKBP-TYPE 22 KDA PEPTIDYL-PROLYL CIS-TRANS ISOMERASE"/>
    <property type="match status" value="1"/>
</dbReference>